<dbReference type="Proteomes" id="UP000287447">
    <property type="component" value="Unassembled WGS sequence"/>
</dbReference>
<comment type="caution">
    <text evidence="1">The sequence shown here is derived from an EMBL/GenBank/DDBJ whole genome shotgun (WGS) entry which is preliminary data.</text>
</comment>
<name>A0A3S3USA8_9PROT</name>
<evidence type="ECO:0000313" key="2">
    <source>
        <dbReference type="Proteomes" id="UP000287447"/>
    </source>
</evidence>
<keyword evidence="2" id="KW-1185">Reference proteome</keyword>
<dbReference type="RefSeq" id="WP_127764761.1">
    <property type="nucleotide sequence ID" value="NZ_SADE01000001.1"/>
</dbReference>
<dbReference type="AlphaFoldDB" id="A0A3S3USA8"/>
<gene>
    <name evidence="1" type="ORF">EOI86_09160</name>
</gene>
<dbReference type="EMBL" id="SADE01000001">
    <property type="protein sequence ID" value="RVU39390.1"/>
    <property type="molecule type" value="Genomic_DNA"/>
</dbReference>
<organism evidence="1 2">
    <name type="scientific">Hwanghaeella grinnelliae</name>
    <dbReference type="NCBI Taxonomy" id="2500179"/>
    <lineage>
        <taxon>Bacteria</taxon>
        <taxon>Pseudomonadati</taxon>
        <taxon>Pseudomonadota</taxon>
        <taxon>Alphaproteobacteria</taxon>
        <taxon>Rhodospirillales</taxon>
        <taxon>Rhodospirillaceae</taxon>
        <taxon>Hwanghaeella</taxon>
    </lineage>
</organism>
<proteinExistence type="predicted"/>
<reference evidence="2" key="1">
    <citation type="submission" date="2019-01" db="EMBL/GenBank/DDBJ databases">
        <title>Gri0909 isolated from a small marine red alga.</title>
        <authorList>
            <person name="Kim J."/>
            <person name="Jeong S.E."/>
            <person name="Jeon C.O."/>
        </authorList>
    </citation>
    <scope>NUCLEOTIDE SEQUENCE [LARGE SCALE GENOMIC DNA]</scope>
    <source>
        <strain evidence="2">Gri0909</strain>
    </source>
</reference>
<protein>
    <submittedName>
        <fullName evidence="1">Uncharacterized protein</fullName>
    </submittedName>
</protein>
<evidence type="ECO:0000313" key="1">
    <source>
        <dbReference type="EMBL" id="RVU39390.1"/>
    </source>
</evidence>
<sequence length="79" mass="8883">MSKWILVAAILQGGVWVPGDEDGFTNRHFETLTACTVMRDQQNRLGRNLYRRFECISPGDRHSLLPSSDPVAALERPKG</sequence>
<accession>A0A3S3USA8</accession>